<dbReference type="AlphaFoldDB" id="A0A9N9A1K5"/>
<reference evidence="1" key="1">
    <citation type="submission" date="2021-06" db="EMBL/GenBank/DDBJ databases">
        <authorList>
            <person name="Kallberg Y."/>
            <person name="Tangrot J."/>
            <person name="Rosling A."/>
        </authorList>
    </citation>
    <scope>NUCLEOTIDE SEQUENCE</scope>
    <source>
        <strain evidence="1">IN212</strain>
    </source>
</reference>
<name>A0A9N9A1K5_9GLOM</name>
<organism evidence="1 2">
    <name type="scientific">Racocetra fulgida</name>
    <dbReference type="NCBI Taxonomy" id="60492"/>
    <lineage>
        <taxon>Eukaryota</taxon>
        <taxon>Fungi</taxon>
        <taxon>Fungi incertae sedis</taxon>
        <taxon>Mucoromycota</taxon>
        <taxon>Glomeromycotina</taxon>
        <taxon>Glomeromycetes</taxon>
        <taxon>Diversisporales</taxon>
        <taxon>Gigasporaceae</taxon>
        <taxon>Racocetra</taxon>
    </lineage>
</organism>
<dbReference type="OrthoDB" id="2322403at2759"/>
<comment type="caution">
    <text evidence="1">The sequence shown here is derived from an EMBL/GenBank/DDBJ whole genome shotgun (WGS) entry which is preliminary data.</text>
</comment>
<dbReference type="EMBL" id="CAJVPZ010002523">
    <property type="protein sequence ID" value="CAG8514817.1"/>
    <property type="molecule type" value="Genomic_DNA"/>
</dbReference>
<evidence type="ECO:0000313" key="1">
    <source>
        <dbReference type="EMBL" id="CAG8514817.1"/>
    </source>
</evidence>
<accession>A0A9N9A1K5</accession>
<protein>
    <submittedName>
        <fullName evidence="1">19852_t:CDS:1</fullName>
    </submittedName>
</protein>
<dbReference type="Proteomes" id="UP000789396">
    <property type="component" value="Unassembled WGS sequence"/>
</dbReference>
<sequence length="148" mass="17203">MANNQHNHQIANLSQIIIANNLHQLDPKDVRVFALSWNKPRTMSGYDALELKITPICSTLNIFDLEIIEQIAHYIWEYHTTLEEQDIHTNIAFRVNEYKRVNCNIFGPQAPGLMRYRGVEKKEPEELPMKPIEHTDESDALFHGCDFS</sequence>
<evidence type="ECO:0000313" key="2">
    <source>
        <dbReference type="Proteomes" id="UP000789396"/>
    </source>
</evidence>
<proteinExistence type="predicted"/>
<keyword evidence="2" id="KW-1185">Reference proteome</keyword>
<gene>
    <name evidence="1" type="ORF">RFULGI_LOCUS3068</name>
</gene>